<dbReference type="HOGENOM" id="CLU_2174857_0_0_1"/>
<dbReference type="Proteomes" id="UP000026960">
    <property type="component" value="Chromosome 5"/>
</dbReference>
<dbReference type="AlphaFoldDB" id="A0A0D3G4U7"/>
<keyword evidence="3" id="KW-1185">Reference proteome</keyword>
<name>A0A0D3G4U7_9ORYZ</name>
<reference evidence="2" key="2">
    <citation type="submission" date="2015-03" db="UniProtKB">
        <authorList>
            <consortium name="EnsemblPlants"/>
        </authorList>
    </citation>
    <scope>IDENTIFICATION</scope>
</reference>
<accession>A0A0D3G4U7</accession>
<protein>
    <submittedName>
        <fullName evidence="2">Uncharacterized protein</fullName>
    </submittedName>
</protein>
<feature type="region of interest" description="Disordered" evidence="1">
    <location>
        <begin position="91"/>
        <end position="110"/>
    </location>
</feature>
<dbReference type="PaxDb" id="65489-OBART05G08220.1"/>
<evidence type="ECO:0000313" key="2">
    <source>
        <dbReference type="EnsemblPlants" id="OBART05G08220.1"/>
    </source>
</evidence>
<dbReference type="Gramene" id="OBART05G08220.1">
    <property type="protein sequence ID" value="OBART05G08220.1"/>
    <property type="gene ID" value="OBART05G08220"/>
</dbReference>
<reference evidence="2" key="1">
    <citation type="journal article" date="2009" name="Rice">
        <title>De Novo Next Generation Sequencing of Plant Genomes.</title>
        <authorList>
            <person name="Rounsley S."/>
            <person name="Marri P.R."/>
            <person name="Yu Y."/>
            <person name="He R."/>
            <person name="Sisneros N."/>
            <person name="Goicoechea J.L."/>
            <person name="Lee S.J."/>
            <person name="Angelova A."/>
            <person name="Kudrna D."/>
            <person name="Luo M."/>
            <person name="Affourtit J."/>
            <person name="Desany B."/>
            <person name="Knight J."/>
            <person name="Niazi F."/>
            <person name="Egholm M."/>
            <person name="Wing R.A."/>
        </authorList>
    </citation>
    <scope>NUCLEOTIDE SEQUENCE [LARGE SCALE GENOMIC DNA]</scope>
    <source>
        <strain evidence="2">cv. IRGC 105608</strain>
    </source>
</reference>
<organism evidence="2">
    <name type="scientific">Oryza barthii</name>
    <dbReference type="NCBI Taxonomy" id="65489"/>
    <lineage>
        <taxon>Eukaryota</taxon>
        <taxon>Viridiplantae</taxon>
        <taxon>Streptophyta</taxon>
        <taxon>Embryophyta</taxon>
        <taxon>Tracheophyta</taxon>
        <taxon>Spermatophyta</taxon>
        <taxon>Magnoliopsida</taxon>
        <taxon>Liliopsida</taxon>
        <taxon>Poales</taxon>
        <taxon>Poaceae</taxon>
        <taxon>BOP clade</taxon>
        <taxon>Oryzoideae</taxon>
        <taxon>Oryzeae</taxon>
        <taxon>Oryzinae</taxon>
        <taxon>Oryza</taxon>
    </lineage>
</organism>
<evidence type="ECO:0000256" key="1">
    <source>
        <dbReference type="SAM" id="MobiDB-lite"/>
    </source>
</evidence>
<sequence length="110" mass="12081">MAAGEETPHSLGFGSLFNGDLLQEANGSKYQQQKLGDVPSSQPHHLNAVSLIALYLDVPLLYPLWLGGSRSYVLDHAPSVESSSFCYSSEHKHENNGIPSVFLKARRQQD</sequence>
<evidence type="ECO:0000313" key="3">
    <source>
        <dbReference type="Proteomes" id="UP000026960"/>
    </source>
</evidence>
<proteinExistence type="predicted"/>
<dbReference type="EnsemblPlants" id="OBART05G08220.1">
    <property type="protein sequence ID" value="OBART05G08220.1"/>
    <property type="gene ID" value="OBART05G08220"/>
</dbReference>
<dbReference type="STRING" id="65489.A0A0D3G4U7"/>